<feature type="region of interest" description="Disordered" evidence="2">
    <location>
        <begin position="337"/>
        <end position="362"/>
    </location>
</feature>
<evidence type="ECO:0000313" key="4">
    <source>
        <dbReference type="EMBL" id="CAF0829233.1"/>
    </source>
</evidence>
<dbReference type="PROSITE" id="PS51339">
    <property type="entry name" value="PPASE_MYOTUBULARIN"/>
    <property type="match status" value="1"/>
</dbReference>
<protein>
    <recommendedName>
        <fullName evidence="3">Myotubularin phosphatase domain-containing protein</fullName>
    </recommendedName>
</protein>
<keyword evidence="5" id="KW-1185">Reference proteome</keyword>
<dbReference type="SUPFAM" id="SSF50729">
    <property type="entry name" value="PH domain-like"/>
    <property type="match status" value="1"/>
</dbReference>
<proteinExistence type="inferred from homology"/>
<organism evidence="4 5">
    <name type="scientific">Adineta ricciae</name>
    <name type="common">Rotifer</name>
    <dbReference type="NCBI Taxonomy" id="249248"/>
    <lineage>
        <taxon>Eukaryota</taxon>
        <taxon>Metazoa</taxon>
        <taxon>Spiralia</taxon>
        <taxon>Gnathifera</taxon>
        <taxon>Rotifera</taxon>
        <taxon>Eurotatoria</taxon>
        <taxon>Bdelloidea</taxon>
        <taxon>Adinetida</taxon>
        <taxon>Adinetidae</taxon>
        <taxon>Adineta</taxon>
    </lineage>
</organism>
<dbReference type="AlphaFoldDB" id="A0A813UNF4"/>
<comment type="similarity">
    <text evidence="1">Belongs to the protein-tyrosine phosphatase family. Non-receptor class myotubularin subfamily.</text>
</comment>
<dbReference type="PANTHER" id="PTHR10807:SF110">
    <property type="entry name" value="FI17948P1"/>
    <property type="match status" value="1"/>
</dbReference>
<dbReference type="GO" id="GO:0046856">
    <property type="term" value="P:phosphatidylinositol dephosphorylation"/>
    <property type="evidence" value="ECO:0007669"/>
    <property type="project" value="TreeGrafter"/>
</dbReference>
<feature type="domain" description="Myotubularin phosphatase" evidence="3">
    <location>
        <begin position="399"/>
        <end position="743"/>
    </location>
</feature>
<feature type="compositionally biased region" description="Polar residues" evidence="2">
    <location>
        <begin position="1"/>
        <end position="18"/>
    </location>
</feature>
<dbReference type="GO" id="GO:0005737">
    <property type="term" value="C:cytoplasm"/>
    <property type="evidence" value="ECO:0007669"/>
    <property type="project" value="TreeGrafter"/>
</dbReference>
<dbReference type="Proteomes" id="UP000663828">
    <property type="component" value="Unassembled WGS sequence"/>
</dbReference>
<dbReference type="PANTHER" id="PTHR10807">
    <property type="entry name" value="MYOTUBULARIN-RELATED"/>
    <property type="match status" value="1"/>
</dbReference>
<comment type="caution">
    <text evidence="4">The sequence shown here is derived from an EMBL/GenBank/DDBJ whole genome shotgun (WGS) entry which is preliminary data.</text>
</comment>
<dbReference type="GO" id="GO:0004438">
    <property type="term" value="F:phosphatidylinositol-3-phosphate phosphatase activity"/>
    <property type="evidence" value="ECO:0007669"/>
    <property type="project" value="TreeGrafter"/>
</dbReference>
<evidence type="ECO:0000256" key="1">
    <source>
        <dbReference type="ARBA" id="ARBA00007471"/>
    </source>
</evidence>
<dbReference type="InterPro" id="IPR011993">
    <property type="entry name" value="PH-like_dom_sf"/>
</dbReference>
<name>A0A813UNF4_ADIRI</name>
<dbReference type="InterPro" id="IPR029021">
    <property type="entry name" value="Prot-tyrosine_phosphatase-like"/>
</dbReference>
<evidence type="ECO:0000256" key="2">
    <source>
        <dbReference type="SAM" id="MobiDB-lite"/>
    </source>
</evidence>
<dbReference type="InterPro" id="IPR010569">
    <property type="entry name" value="Myotubularin-like_Pase_dom"/>
</dbReference>
<evidence type="ECO:0000313" key="5">
    <source>
        <dbReference type="Proteomes" id="UP000663828"/>
    </source>
</evidence>
<feature type="region of interest" description="Disordered" evidence="2">
    <location>
        <begin position="1"/>
        <end position="30"/>
    </location>
</feature>
<dbReference type="EMBL" id="CAJNOR010000178">
    <property type="protein sequence ID" value="CAF0829233.1"/>
    <property type="molecule type" value="Genomic_DNA"/>
</dbReference>
<dbReference type="Gene3D" id="2.30.29.30">
    <property type="entry name" value="Pleckstrin-homology domain (PH domain)/Phosphotyrosine-binding domain (PTB)"/>
    <property type="match status" value="1"/>
</dbReference>
<dbReference type="SUPFAM" id="SSF52799">
    <property type="entry name" value="(Phosphotyrosine protein) phosphatases II"/>
    <property type="match status" value="1"/>
</dbReference>
<gene>
    <name evidence="4" type="ORF">XAT740_LOCUS4372</name>
</gene>
<reference evidence="4" key="1">
    <citation type="submission" date="2021-02" db="EMBL/GenBank/DDBJ databases">
        <authorList>
            <person name="Nowell W R."/>
        </authorList>
    </citation>
    <scope>NUCLEOTIDE SEQUENCE</scope>
</reference>
<dbReference type="InterPro" id="IPR030564">
    <property type="entry name" value="Myotubularin"/>
</dbReference>
<evidence type="ECO:0000259" key="3">
    <source>
        <dbReference type="PROSITE" id="PS51339"/>
    </source>
</evidence>
<accession>A0A813UNF4</accession>
<dbReference type="Pfam" id="PF06602">
    <property type="entry name" value="Myotub-related"/>
    <property type="match status" value="1"/>
</dbReference>
<dbReference type="GO" id="GO:0016020">
    <property type="term" value="C:membrane"/>
    <property type="evidence" value="ECO:0007669"/>
    <property type="project" value="TreeGrafter"/>
</dbReference>
<sequence>MSTRRNSFGNRSKNFNRQSETHNHADDSEIDLATKNDGSLNILPELMKNIRKLLPREFPLNMYVRQVEYIENQCEHLIGTLFMTTFRLVFVPDRETECNAFIISENKYIGEYDIPLASIYKIHVAPVDSRSGFKSFLNENQIQSETRTFTIITRDFRRITFTKCSVTKSNTGTKQSSTSVTNMETYINALRRHSQFQSKDQLYPYLAMQQSSSDAVSRDYTHDSLSNTRSVDDVTKDFSLSNDERIKSYLTYYDWRDELYEADEHEWIVDHKKFNKHYVVQEDGPYVCLAKNTDESLNDLIWHWTHTSQIGADCPSRRPIQQQKHMLITVSNVADVTPIEPPETPGSAPTVSQSSLSSSSTPFRFSNIKKKLRKSLRPNTTAGPELICTNETKTTTSDLPVMSEMVSDVGLRRAATDTSLVPSAHLIHDQPFQRYNLAKFPCSLKRLQTSYEKLIETCVLTIDDDDEKWWTRVGACKWLKYVSKALHGAASLAKLLDFKNIELAGSDTDNNCLISSLIQILLRPKCRTIKGFCELIVREWLIRGHKFRERFGQVLYEASGSSAQESPVFLLFLDCVYQLLRQNPLQFEFTEYFLLEIYRSVCYCYHHTFVFNSISERIYAIYNCPRNLLVLSAFDFSLYLHPNASCLIRNYASVSSDQPKKSRIESPIYYPPSEFPQRPDRTVYYLERPKSTSSMTEVQLTNNISLPIAEHYEYETIESPQSFPANLTVDWRVFNLELWSKCYCRYDQKYKPTYFEQCLSNDIDYFIENLAKKSQQAVTLDTYSYVCIFYTIPSKNKLLLFTFQVGYANSWHPQTLDTRV</sequence>